<evidence type="ECO:0000259" key="1">
    <source>
        <dbReference type="Pfam" id="PF04293"/>
    </source>
</evidence>
<feature type="domain" description="SpoVR protein-like N-terminal" evidence="1">
    <location>
        <begin position="19"/>
        <end position="80"/>
    </location>
</feature>
<protein>
    <submittedName>
        <fullName evidence="2">SpoVR family protein</fullName>
    </submittedName>
</protein>
<evidence type="ECO:0000313" key="3">
    <source>
        <dbReference type="Proteomes" id="UP000254495"/>
    </source>
</evidence>
<dbReference type="InterPro" id="IPR056174">
    <property type="entry name" value="SpoVR_N"/>
</dbReference>
<organism evidence="2 3">
    <name type="scientific">Escherichia coli</name>
    <dbReference type="NCBI Taxonomy" id="562"/>
    <lineage>
        <taxon>Bacteria</taxon>
        <taxon>Pseudomonadati</taxon>
        <taxon>Pseudomonadota</taxon>
        <taxon>Gammaproteobacteria</taxon>
        <taxon>Enterobacterales</taxon>
        <taxon>Enterobacteriaceae</taxon>
        <taxon>Escherichia</taxon>
    </lineage>
</organism>
<dbReference type="EMBL" id="UGCU01000001">
    <property type="protein sequence ID" value="STJ11930.1"/>
    <property type="molecule type" value="Genomic_DNA"/>
</dbReference>
<dbReference type="Proteomes" id="UP000254495">
    <property type="component" value="Unassembled WGS sequence"/>
</dbReference>
<name>A0A376VMK1_ECOLX</name>
<dbReference type="AlphaFoldDB" id="A0A376VMK1"/>
<reference evidence="2 3" key="1">
    <citation type="submission" date="2018-06" db="EMBL/GenBank/DDBJ databases">
        <authorList>
            <consortium name="Pathogen Informatics"/>
            <person name="Doyle S."/>
        </authorList>
    </citation>
    <scope>NUCLEOTIDE SEQUENCE [LARGE SCALE GENOMIC DNA]</scope>
    <source>
        <strain evidence="2 3">NCTC9077</strain>
    </source>
</reference>
<sequence>MATIDSMNKDTTRLSDGPDWTFDLLDVYLAEIDRVAKLYRLDTYPHQIEVITSEQMMDAYSSVGMPINYPHWSFGKSLSRLNGCISTVSKDWPMKSSLTLTRVSLT</sequence>
<dbReference type="InterPro" id="IPR007390">
    <property type="entry name" value="Spore_V_R"/>
</dbReference>
<dbReference type="PANTHER" id="PTHR30029:SF2">
    <property type="entry name" value="STAGE V SPORULATION PROTEIN R"/>
    <property type="match status" value="1"/>
</dbReference>
<proteinExistence type="predicted"/>
<gene>
    <name evidence="2" type="ORF">NCTC9077_03667</name>
</gene>
<accession>A0A376VMK1</accession>
<evidence type="ECO:0000313" key="2">
    <source>
        <dbReference type="EMBL" id="STJ11930.1"/>
    </source>
</evidence>
<dbReference type="PANTHER" id="PTHR30029">
    <property type="entry name" value="STAGE V SPORULATION PROTEIN R"/>
    <property type="match status" value="1"/>
</dbReference>
<dbReference type="Pfam" id="PF04293">
    <property type="entry name" value="SpoVR"/>
    <property type="match status" value="1"/>
</dbReference>